<name>A0A1Y2CJI7_9FUNG</name>
<organism evidence="2 3">
    <name type="scientific">Rhizoclosmatium globosum</name>
    <dbReference type="NCBI Taxonomy" id="329046"/>
    <lineage>
        <taxon>Eukaryota</taxon>
        <taxon>Fungi</taxon>
        <taxon>Fungi incertae sedis</taxon>
        <taxon>Chytridiomycota</taxon>
        <taxon>Chytridiomycota incertae sedis</taxon>
        <taxon>Chytridiomycetes</taxon>
        <taxon>Chytridiales</taxon>
        <taxon>Chytriomycetaceae</taxon>
        <taxon>Rhizoclosmatium</taxon>
    </lineage>
</organism>
<feature type="signal peptide" evidence="1">
    <location>
        <begin position="1"/>
        <end position="21"/>
    </location>
</feature>
<evidence type="ECO:0000256" key="1">
    <source>
        <dbReference type="SAM" id="SignalP"/>
    </source>
</evidence>
<accession>A0A1Y2CJI7</accession>
<gene>
    <name evidence="2" type="ORF">BCR33DRAFT_92251</name>
</gene>
<dbReference type="Proteomes" id="UP000193642">
    <property type="component" value="Unassembled WGS sequence"/>
</dbReference>
<dbReference type="OrthoDB" id="2149386at2759"/>
<reference evidence="2 3" key="1">
    <citation type="submission" date="2016-07" db="EMBL/GenBank/DDBJ databases">
        <title>Pervasive Adenine N6-methylation of Active Genes in Fungi.</title>
        <authorList>
            <consortium name="DOE Joint Genome Institute"/>
            <person name="Mondo S.J."/>
            <person name="Dannebaum R.O."/>
            <person name="Kuo R.C."/>
            <person name="Labutti K."/>
            <person name="Haridas S."/>
            <person name="Kuo A."/>
            <person name="Salamov A."/>
            <person name="Ahrendt S.R."/>
            <person name="Lipzen A."/>
            <person name="Sullivan W."/>
            <person name="Andreopoulos W.B."/>
            <person name="Clum A."/>
            <person name="Lindquist E."/>
            <person name="Daum C."/>
            <person name="Ramamoorthy G.K."/>
            <person name="Gryganskyi A."/>
            <person name="Culley D."/>
            <person name="Magnuson J.K."/>
            <person name="James T.Y."/>
            <person name="O'Malley M.A."/>
            <person name="Stajich J.E."/>
            <person name="Spatafora J.W."/>
            <person name="Visel A."/>
            <person name="Grigoriev I.V."/>
        </authorList>
    </citation>
    <scope>NUCLEOTIDE SEQUENCE [LARGE SCALE GENOMIC DNA]</scope>
    <source>
        <strain evidence="2 3">JEL800</strain>
    </source>
</reference>
<feature type="chain" id="PRO_5012078902" evidence="1">
    <location>
        <begin position="22"/>
        <end position="93"/>
    </location>
</feature>
<protein>
    <submittedName>
        <fullName evidence="2">Uncharacterized protein</fullName>
    </submittedName>
</protein>
<sequence>MKVFIAAVLATLAIFSTTASAQEANHPAKVTKEWTLPIGIQWDTLRNLALNIQNTQCQEDIVDTLDEANLLLNAQGFSDDERLTISMRWWRGA</sequence>
<proteinExistence type="predicted"/>
<dbReference type="EMBL" id="MCGO01000014">
    <property type="protein sequence ID" value="ORY47201.1"/>
    <property type="molecule type" value="Genomic_DNA"/>
</dbReference>
<evidence type="ECO:0000313" key="2">
    <source>
        <dbReference type="EMBL" id="ORY47201.1"/>
    </source>
</evidence>
<keyword evidence="1" id="KW-0732">Signal</keyword>
<dbReference type="AlphaFoldDB" id="A0A1Y2CJI7"/>
<comment type="caution">
    <text evidence="2">The sequence shown here is derived from an EMBL/GenBank/DDBJ whole genome shotgun (WGS) entry which is preliminary data.</text>
</comment>
<evidence type="ECO:0000313" key="3">
    <source>
        <dbReference type="Proteomes" id="UP000193642"/>
    </source>
</evidence>
<keyword evidence="3" id="KW-1185">Reference proteome</keyword>